<feature type="region of interest" description="Disordered" evidence="1">
    <location>
        <begin position="1"/>
        <end position="20"/>
    </location>
</feature>
<proteinExistence type="predicted"/>
<name>A0A2A6J6Q9_9HYPH</name>
<comment type="caution">
    <text evidence="2">The sequence shown here is derived from an EMBL/GenBank/DDBJ whole genome shotgun (WGS) entry which is preliminary data.</text>
</comment>
<keyword evidence="3" id="KW-1185">Reference proteome</keyword>
<sequence>MNVLSFPRGRNNRDGPDAGFVTTDADHRRLYRFALQYDMDGKTWATEVWAYSSKDAEDRVAAMRRSLTLCGQLYGEVEG</sequence>
<gene>
    <name evidence="2" type="ORF">CO666_23625</name>
</gene>
<dbReference type="AlphaFoldDB" id="A0A2A6J6Q9"/>
<dbReference type="Proteomes" id="UP000220768">
    <property type="component" value="Unassembled WGS sequence"/>
</dbReference>
<accession>A0A2A6J6Q9</accession>
<reference evidence="2 3" key="1">
    <citation type="submission" date="2017-09" db="EMBL/GenBank/DDBJ databases">
        <title>Comparative genomics of rhizobia isolated from Phaseolus vulgaris in China.</title>
        <authorList>
            <person name="Tong W."/>
        </authorList>
    </citation>
    <scope>NUCLEOTIDE SEQUENCE [LARGE SCALE GENOMIC DNA]</scope>
    <source>
        <strain evidence="2 3">C5</strain>
    </source>
</reference>
<organism evidence="2 3">
    <name type="scientific">Rhizobium chutanense</name>
    <dbReference type="NCBI Taxonomy" id="2035448"/>
    <lineage>
        <taxon>Bacteria</taxon>
        <taxon>Pseudomonadati</taxon>
        <taxon>Pseudomonadota</taxon>
        <taxon>Alphaproteobacteria</taxon>
        <taxon>Hyphomicrobiales</taxon>
        <taxon>Rhizobiaceae</taxon>
        <taxon>Rhizobium/Agrobacterium group</taxon>
        <taxon>Rhizobium</taxon>
    </lineage>
</organism>
<evidence type="ECO:0000313" key="3">
    <source>
        <dbReference type="Proteomes" id="UP000220768"/>
    </source>
</evidence>
<protein>
    <submittedName>
        <fullName evidence="2">Uncharacterized protein</fullName>
    </submittedName>
</protein>
<evidence type="ECO:0000313" key="2">
    <source>
        <dbReference type="EMBL" id="PDT01681.1"/>
    </source>
</evidence>
<evidence type="ECO:0000256" key="1">
    <source>
        <dbReference type="SAM" id="MobiDB-lite"/>
    </source>
</evidence>
<dbReference type="EMBL" id="NWSV01000020">
    <property type="protein sequence ID" value="PDT01681.1"/>
    <property type="molecule type" value="Genomic_DNA"/>
</dbReference>